<evidence type="ECO:0008006" key="4">
    <source>
        <dbReference type="Google" id="ProtNLM"/>
    </source>
</evidence>
<dbReference type="RefSeq" id="WP_353565498.1">
    <property type="nucleotide sequence ID" value="NZ_BAABRI010000002.1"/>
</dbReference>
<dbReference type="Gene3D" id="2.40.128.140">
    <property type="entry name" value="Outer membrane protein"/>
    <property type="match status" value="1"/>
</dbReference>
<protein>
    <recommendedName>
        <fullName evidence="4">Lipid A deacylase LpxR family protein</fullName>
    </recommendedName>
</protein>
<dbReference type="EMBL" id="BAABRI010000002">
    <property type="protein sequence ID" value="GAA5481349.1"/>
    <property type="molecule type" value="Genomic_DNA"/>
</dbReference>
<feature type="signal peptide" evidence="1">
    <location>
        <begin position="1"/>
        <end position="19"/>
    </location>
</feature>
<feature type="chain" id="PRO_5046618194" description="Lipid A deacylase LpxR family protein" evidence="1">
    <location>
        <begin position="20"/>
        <end position="353"/>
    </location>
</feature>
<proteinExistence type="predicted"/>
<reference evidence="2 3" key="1">
    <citation type="submission" date="2024-02" db="EMBL/GenBank/DDBJ databases">
        <title>Haloferula sargassicola NBRC 104335.</title>
        <authorList>
            <person name="Ichikawa N."/>
            <person name="Katano-Makiyama Y."/>
            <person name="Hidaka K."/>
        </authorList>
    </citation>
    <scope>NUCLEOTIDE SEQUENCE [LARGE SCALE GENOMIC DNA]</scope>
    <source>
        <strain evidence="2 3">NBRC 104335</strain>
    </source>
</reference>
<organism evidence="2 3">
    <name type="scientific">Haloferula sargassicola</name>
    <dbReference type="NCBI Taxonomy" id="490096"/>
    <lineage>
        <taxon>Bacteria</taxon>
        <taxon>Pseudomonadati</taxon>
        <taxon>Verrucomicrobiota</taxon>
        <taxon>Verrucomicrobiia</taxon>
        <taxon>Verrucomicrobiales</taxon>
        <taxon>Verrucomicrobiaceae</taxon>
        <taxon>Haloferula</taxon>
    </lineage>
</organism>
<dbReference type="Proteomes" id="UP001476282">
    <property type="component" value="Unassembled WGS sequence"/>
</dbReference>
<accession>A0ABP9UMU5</accession>
<gene>
    <name evidence="2" type="ORF">Hsar01_00558</name>
</gene>
<evidence type="ECO:0000256" key="1">
    <source>
        <dbReference type="SAM" id="SignalP"/>
    </source>
</evidence>
<name>A0ABP9UMU5_9BACT</name>
<dbReference type="Pfam" id="PF09982">
    <property type="entry name" value="LpxR"/>
    <property type="match status" value="1"/>
</dbReference>
<sequence length="353" mass="39844">MKTLLGLITLGFACLPAWAALPDPNFDEDGYLTFYLDNDLFAGRDRDYTNGARLAWISGNEPVESLIGVQRYLRRLTGDPQSFGVFQTITGFEDPKSIVYNYGFSLTQLMYTPQDAMPYTQPPYQRRYAGWTGLGFSLHAKDEKILNSVELSIGATGPASLAEETQDFIHDIRGATKFNGWANQIPSELTVDLSFIQKRRLDFANFRYGVIRVDGITEWGARLGTFRTDTHVGGMFRMGYNLPPDFSDPRLSPTAYTHHYFNSGFDYDSHWSVFLLAGGQLTAVGHDATLDGPLFSDFNTGIERRPLVAEVYAGFGIRYRRVEFSYAHTWRTEEYTTQRGLAQIGTIGIKLRF</sequence>
<keyword evidence="3" id="KW-1185">Reference proteome</keyword>
<keyword evidence="1" id="KW-0732">Signal</keyword>
<dbReference type="InterPro" id="IPR037107">
    <property type="entry name" value="Put_OMP_sf"/>
</dbReference>
<comment type="caution">
    <text evidence="2">The sequence shown here is derived from an EMBL/GenBank/DDBJ whole genome shotgun (WGS) entry which is preliminary data.</text>
</comment>
<dbReference type="InterPro" id="IPR018707">
    <property type="entry name" value="LpxR"/>
</dbReference>
<evidence type="ECO:0000313" key="2">
    <source>
        <dbReference type="EMBL" id="GAA5481349.1"/>
    </source>
</evidence>
<evidence type="ECO:0000313" key="3">
    <source>
        <dbReference type="Proteomes" id="UP001476282"/>
    </source>
</evidence>